<evidence type="ECO:0000256" key="4">
    <source>
        <dbReference type="ARBA" id="ARBA00023136"/>
    </source>
</evidence>
<dbReference type="Pfam" id="PF12698">
    <property type="entry name" value="ABC2_membrane_3"/>
    <property type="match status" value="1"/>
</dbReference>
<evidence type="ECO:0000256" key="2">
    <source>
        <dbReference type="ARBA" id="ARBA00022692"/>
    </source>
</evidence>
<organism evidence="7 8">
    <name type="scientific">Psychrobacillus insolitus</name>
    <dbReference type="NCBI Taxonomy" id="1461"/>
    <lineage>
        <taxon>Bacteria</taxon>
        <taxon>Bacillati</taxon>
        <taxon>Bacillota</taxon>
        <taxon>Bacilli</taxon>
        <taxon>Bacillales</taxon>
        <taxon>Bacillaceae</taxon>
        <taxon>Psychrobacillus</taxon>
    </lineage>
</organism>
<sequence>MLFSLIGKQMKMLIRNKQPLIILLVMPIVLITILSLALAGVMDNGAEEAIQARLVLVDESTWEKEKASIQEFLEKEGIIGPPLEALLTQIENNNPIQLLENNILASSEIEKYISVVHKKPEDLDTIRQDKEVDGILSVPPSFRLNYVKSAYFDKQIEPDLDLYLSQENEIRASIIQSVISEWQYGFTQSLALSKAGLPIEEVMGNTKKVEKVEQVLEDHEREIPSSIYYTVGMLVMFALYVPAFLAGFALQEVQWKVYDRLILAGVSSTLYTLSIFITGTLVALVQQIIMLSYGKFALKIEWIGLEGMIVIVLSYSIFVGGLAALLTTLQFRSKSDGILNAFNGFVVSIFAFLGGSFINIGDISETLANIGDFTPNGAAMTAILSIQKGEELAVIWPFMAVLYGYVSLCVLLAIVLFPRRGVTV</sequence>
<evidence type="ECO:0000256" key="1">
    <source>
        <dbReference type="ARBA" id="ARBA00004141"/>
    </source>
</evidence>
<feature type="domain" description="ABC-2 type transporter transmembrane" evidence="6">
    <location>
        <begin position="20"/>
        <end position="414"/>
    </location>
</feature>
<comment type="caution">
    <text evidence="7">The sequence shown here is derived from an EMBL/GenBank/DDBJ whole genome shotgun (WGS) entry which is preliminary data.</text>
</comment>
<evidence type="ECO:0000256" key="5">
    <source>
        <dbReference type="SAM" id="Phobius"/>
    </source>
</evidence>
<feature type="transmembrane region" description="Helical" evidence="5">
    <location>
        <begin position="394"/>
        <end position="417"/>
    </location>
</feature>
<reference evidence="7 8" key="1">
    <citation type="submission" date="2018-06" db="EMBL/GenBank/DDBJ databases">
        <title>Genomic Encyclopedia of Type Strains, Phase IV (KMG-IV): sequencing the most valuable type-strain genomes for metagenomic binning, comparative biology and taxonomic classification.</title>
        <authorList>
            <person name="Goeker M."/>
        </authorList>
    </citation>
    <scope>NUCLEOTIDE SEQUENCE [LARGE SCALE GENOMIC DNA]</scope>
    <source>
        <strain evidence="7 8">DSM 5</strain>
    </source>
</reference>
<gene>
    <name evidence="7" type="ORF">C7437_10543</name>
</gene>
<dbReference type="EMBL" id="QKZI01000005">
    <property type="protein sequence ID" value="PZX03846.1"/>
    <property type="molecule type" value="Genomic_DNA"/>
</dbReference>
<dbReference type="GO" id="GO:0140359">
    <property type="term" value="F:ABC-type transporter activity"/>
    <property type="evidence" value="ECO:0007669"/>
    <property type="project" value="InterPro"/>
</dbReference>
<dbReference type="PANTHER" id="PTHR43027:SF1">
    <property type="entry name" value="DOXORUBICIN RESISTANCE ABC TRANSPORTER PERMEASE PROTEIN DRRC-RELATED"/>
    <property type="match status" value="1"/>
</dbReference>
<dbReference type="PANTHER" id="PTHR43027">
    <property type="entry name" value="DOXORUBICIN RESISTANCE ABC TRANSPORTER PERMEASE PROTEIN DRRC-RELATED"/>
    <property type="match status" value="1"/>
</dbReference>
<protein>
    <submittedName>
        <fullName evidence="7">ABC-2 type transport system permease protein</fullName>
    </submittedName>
</protein>
<dbReference type="InterPro" id="IPR052902">
    <property type="entry name" value="ABC-2_transporter"/>
</dbReference>
<dbReference type="Proteomes" id="UP000248646">
    <property type="component" value="Unassembled WGS sequence"/>
</dbReference>
<evidence type="ECO:0000259" key="6">
    <source>
        <dbReference type="Pfam" id="PF12698"/>
    </source>
</evidence>
<comment type="subcellular location">
    <subcellularLocation>
        <location evidence="1">Membrane</location>
        <topology evidence="1">Multi-pass membrane protein</topology>
    </subcellularLocation>
</comment>
<feature type="transmembrane region" description="Helical" evidence="5">
    <location>
        <begin position="20"/>
        <end position="42"/>
    </location>
</feature>
<dbReference type="OrthoDB" id="3078158at2"/>
<feature type="transmembrane region" description="Helical" evidence="5">
    <location>
        <begin position="338"/>
        <end position="358"/>
    </location>
</feature>
<keyword evidence="3 5" id="KW-1133">Transmembrane helix</keyword>
<feature type="transmembrane region" description="Helical" evidence="5">
    <location>
        <begin position="262"/>
        <end position="290"/>
    </location>
</feature>
<feature type="transmembrane region" description="Helical" evidence="5">
    <location>
        <begin position="302"/>
        <end position="326"/>
    </location>
</feature>
<feature type="transmembrane region" description="Helical" evidence="5">
    <location>
        <begin position="227"/>
        <end position="250"/>
    </location>
</feature>
<keyword evidence="4 5" id="KW-0472">Membrane</keyword>
<evidence type="ECO:0000313" key="8">
    <source>
        <dbReference type="Proteomes" id="UP000248646"/>
    </source>
</evidence>
<keyword evidence="2 5" id="KW-0812">Transmembrane</keyword>
<keyword evidence="8" id="KW-1185">Reference proteome</keyword>
<proteinExistence type="predicted"/>
<dbReference type="RefSeq" id="WP_111439893.1">
    <property type="nucleotide sequence ID" value="NZ_QKZI01000005.1"/>
</dbReference>
<evidence type="ECO:0000313" key="7">
    <source>
        <dbReference type="EMBL" id="PZX03846.1"/>
    </source>
</evidence>
<dbReference type="AlphaFoldDB" id="A0A2W7MK73"/>
<accession>A0A2W7MK73</accession>
<name>A0A2W7MK73_9BACI</name>
<dbReference type="GO" id="GO:0016020">
    <property type="term" value="C:membrane"/>
    <property type="evidence" value="ECO:0007669"/>
    <property type="project" value="UniProtKB-SubCell"/>
</dbReference>
<dbReference type="InterPro" id="IPR013525">
    <property type="entry name" value="ABC2_TM"/>
</dbReference>
<evidence type="ECO:0000256" key="3">
    <source>
        <dbReference type="ARBA" id="ARBA00022989"/>
    </source>
</evidence>